<name>A0A133VH69_9EURY</name>
<organism evidence="2 3">
    <name type="scientific">candidate division MSBL1 archaeon SCGC-AAA382A03</name>
    <dbReference type="NCBI Taxonomy" id="1698278"/>
    <lineage>
        <taxon>Archaea</taxon>
        <taxon>Methanobacteriati</taxon>
        <taxon>Methanobacteriota</taxon>
        <taxon>candidate division MSBL1</taxon>
    </lineage>
</organism>
<gene>
    <name evidence="2" type="ORF">AKJ49_00140</name>
</gene>
<dbReference type="PANTHER" id="PTHR43664:SF1">
    <property type="entry name" value="BETA-METHYLMALYL-COA DEHYDRATASE"/>
    <property type="match status" value="1"/>
</dbReference>
<protein>
    <recommendedName>
        <fullName evidence="1">MaoC-like domain-containing protein</fullName>
    </recommendedName>
</protein>
<sequence length="158" mass="18084">MRNDTLKDCKKYLEDFKKGDKITSPGRTITEADIVNFADISGDWNEIHTNENYMKDSSYGKRIAHGLLTLSVARGLFYRTNFSPETVAFLGIENLKFLSPVFVGDTIRLVSEVIETRPSKSRENVGILKTKDIVKKQNDENVMEMKTVLMVKRENMKD</sequence>
<dbReference type="Gene3D" id="3.10.129.10">
    <property type="entry name" value="Hotdog Thioesterase"/>
    <property type="match status" value="1"/>
</dbReference>
<dbReference type="InterPro" id="IPR029069">
    <property type="entry name" value="HotDog_dom_sf"/>
</dbReference>
<reference evidence="2 3" key="1">
    <citation type="journal article" date="2016" name="Sci. Rep.">
        <title>Metabolic traits of an uncultured archaeal lineage -MSBL1- from brine pools of the Red Sea.</title>
        <authorList>
            <person name="Mwirichia R."/>
            <person name="Alam I."/>
            <person name="Rashid M."/>
            <person name="Vinu M."/>
            <person name="Ba-Alawi W."/>
            <person name="Anthony Kamau A."/>
            <person name="Kamanda Ngugi D."/>
            <person name="Goker M."/>
            <person name="Klenk H.P."/>
            <person name="Bajic V."/>
            <person name="Stingl U."/>
        </authorList>
    </citation>
    <scope>NUCLEOTIDE SEQUENCE [LARGE SCALE GENOMIC DNA]</scope>
    <source>
        <strain evidence="2">SCGC-AAA382A03</strain>
    </source>
</reference>
<dbReference type="Proteomes" id="UP000070549">
    <property type="component" value="Unassembled WGS sequence"/>
</dbReference>
<dbReference type="AlphaFoldDB" id="A0A133VH69"/>
<comment type="caution">
    <text evidence="2">The sequence shown here is derived from an EMBL/GenBank/DDBJ whole genome shotgun (WGS) entry which is preliminary data.</text>
</comment>
<accession>A0A133VH69</accession>
<dbReference type="Pfam" id="PF01575">
    <property type="entry name" value="MaoC_dehydratas"/>
    <property type="match status" value="1"/>
</dbReference>
<dbReference type="EMBL" id="LHYC01000002">
    <property type="protein sequence ID" value="KXB05760.1"/>
    <property type="molecule type" value="Genomic_DNA"/>
</dbReference>
<dbReference type="PANTHER" id="PTHR43664">
    <property type="entry name" value="MONOAMINE OXIDASE-RELATED"/>
    <property type="match status" value="1"/>
</dbReference>
<evidence type="ECO:0000313" key="3">
    <source>
        <dbReference type="Proteomes" id="UP000070549"/>
    </source>
</evidence>
<evidence type="ECO:0000313" key="2">
    <source>
        <dbReference type="EMBL" id="KXB05760.1"/>
    </source>
</evidence>
<keyword evidence="3" id="KW-1185">Reference proteome</keyword>
<dbReference type="SUPFAM" id="SSF54637">
    <property type="entry name" value="Thioesterase/thiol ester dehydrase-isomerase"/>
    <property type="match status" value="1"/>
</dbReference>
<dbReference type="InterPro" id="IPR002539">
    <property type="entry name" value="MaoC-like_dom"/>
</dbReference>
<feature type="domain" description="MaoC-like" evidence="1">
    <location>
        <begin position="23"/>
        <end position="125"/>
    </location>
</feature>
<proteinExistence type="predicted"/>
<dbReference type="InterPro" id="IPR052342">
    <property type="entry name" value="MCH/BMMD"/>
</dbReference>
<evidence type="ECO:0000259" key="1">
    <source>
        <dbReference type="Pfam" id="PF01575"/>
    </source>
</evidence>